<keyword evidence="2" id="KW-0175">Coiled coil</keyword>
<dbReference type="PANTHER" id="PTHR43547">
    <property type="entry name" value="TWO-COMPONENT HISTIDINE KINASE"/>
    <property type="match status" value="1"/>
</dbReference>
<feature type="transmembrane region" description="Helical" evidence="3">
    <location>
        <begin position="878"/>
        <end position="898"/>
    </location>
</feature>
<keyword evidence="4" id="KW-0732">Signal</keyword>
<dbReference type="InterPro" id="IPR013783">
    <property type="entry name" value="Ig-like_fold"/>
</dbReference>
<organism evidence="6 7">
    <name type="scientific">Marivirga aurantiaca</name>
    <dbReference type="NCBI Taxonomy" id="2802615"/>
    <lineage>
        <taxon>Bacteria</taxon>
        <taxon>Pseudomonadati</taxon>
        <taxon>Bacteroidota</taxon>
        <taxon>Cytophagia</taxon>
        <taxon>Cytophagales</taxon>
        <taxon>Marivirgaceae</taxon>
        <taxon>Marivirga</taxon>
    </lineage>
</organism>
<dbReference type="Pfam" id="PF07228">
    <property type="entry name" value="SpoIIE"/>
    <property type="match status" value="1"/>
</dbReference>
<keyword evidence="3" id="KW-0472">Membrane</keyword>
<proteinExistence type="predicted"/>
<comment type="caution">
    <text evidence="6">The sequence shown here is derived from an EMBL/GenBank/DDBJ whole genome shotgun (WGS) entry which is preliminary data.</text>
</comment>
<dbReference type="InterPro" id="IPR001932">
    <property type="entry name" value="PPM-type_phosphatase-like_dom"/>
</dbReference>
<protein>
    <submittedName>
        <fullName evidence="6">SpoIIE family protein phosphatase</fullName>
    </submittedName>
</protein>
<keyword evidence="1" id="KW-0597">Phosphoprotein</keyword>
<dbReference type="SUPFAM" id="SSF63829">
    <property type="entry name" value="Calcium-dependent phosphotriesterase"/>
    <property type="match status" value="2"/>
</dbReference>
<evidence type="ECO:0000256" key="4">
    <source>
        <dbReference type="SAM" id="SignalP"/>
    </source>
</evidence>
<dbReference type="PANTHER" id="PTHR43547:SF2">
    <property type="entry name" value="HYBRID SIGNAL TRANSDUCTION HISTIDINE KINASE C"/>
    <property type="match status" value="1"/>
</dbReference>
<dbReference type="Gene3D" id="2.130.10.10">
    <property type="entry name" value="YVTN repeat-like/Quinoprotein amine dehydrogenase"/>
    <property type="match status" value="6"/>
</dbReference>
<dbReference type="InterPro" id="IPR011110">
    <property type="entry name" value="Reg_prop"/>
</dbReference>
<evidence type="ECO:0000256" key="1">
    <source>
        <dbReference type="ARBA" id="ARBA00022553"/>
    </source>
</evidence>
<accession>A0A934WY86</accession>
<evidence type="ECO:0000313" key="7">
    <source>
        <dbReference type="Proteomes" id="UP000611723"/>
    </source>
</evidence>
<evidence type="ECO:0000313" key="6">
    <source>
        <dbReference type="EMBL" id="MBK6265383.1"/>
    </source>
</evidence>
<evidence type="ECO:0000259" key="5">
    <source>
        <dbReference type="SMART" id="SM00331"/>
    </source>
</evidence>
<dbReference type="AlphaFoldDB" id="A0A934WY86"/>
<dbReference type="InterPro" id="IPR036457">
    <property type="entry name" value="PPM-type-like_dom_sf"/>
</dbReference>
<dbReference type="Pfam" id="PF07494">
    <property type="entry name" value="Reg_prop"/>
    <property type="match status" value="11"/>
</dbReference>
<dbReference type="GO" id="GO:0000155">
    <property type="term" value="F:phosphorelay sensor kinase activity"/>
    <property type="evidence" value="ECO:0007669"/>
    <property type="project" value="TreeGrafter"/>
</dbReference>
<dbReference type="RefSeq" id="WP_201431047.1">
    <property type="nucleotide sequence ID" value="NZ_JAEQBW010000003.1"/>
</dbReference>
<dbReference type="Gene3D" id="2.60.40.10">
    <property type="entry name" value="Immunoglobulins"/>
    <property type="match status" value="1"/>
</dbReference>
<keyword evidence="3" id="KW-1133">Transmembrane helix</keyword>
<dbReference type="EMBL" id="JAEQBW010000003">
    <property type="protein sequence ID" value="MBK6265383.1"/>
    <property type="molecule type" value="Genomic_DNA"/>
</dbReference>
<name>A0A934WY86_9BACT</name>
<feature type="chain" id="PRO_5037359262" evidence="4">
    <location>
        <begin position="25"/>
        <end position="1195"/>
    </location>
</feature>
<feature type="signal peptide" evidence="4">
    <location>
        <begin position="1"/>
        <end position="24"/>
    </location>
</feature>
<dbReference type="SMART" id="SM00331">
    <property type="entry name" value="PP2C_SIG"/>
    <property type="match status" value="1"/>
</dbReference>
<gene>
    <name evidence="6" type="ORF">JKA74_10060</name>
</gene>
<reference evidence="6" key="1">
    <citation type="submission" date="2021-01" db="EMBL/GenBank/DDBJ databases">
        <title>Marivirga aurantiaca sp. nov., isolated from intertidal surface sediments.</title>
        <authorList>
            <person name="Zhang M."/>
        </authorList>
    </citation>
    <scope>NUCLEOTIDE SEQUENCE</scope>
    <source>
        <strain evidence="6">S37H4</strain>
    </source>
</reference>
<keyword evidence="3" id="KW-0812">Transmembrane</keyword>
<keyword evidence="7" id="KW-1185">Reference proteome</keyword>
<dbReference type="Pfam" id="PF07495">
    <property type="entry name" value="Y_Y_Y"/>
    <property type="match status" value="1"/>
</dbReference>
<dbReference type="Proteomes" id="UP000611723">
    <property type="component" value="Unassembled WGS sequence"/>
</dbReference>
<evidence type="ECO:0000256" key="2">
    <source>
        <dbReference type="SAM" id="Coils"/>
    </source>
</evidence>
<evidence type="ECO:0000256" key="3">
    <source>
        <dbReference type="SAM" id="Phobius"/>
    </source>
</evidence>
<sequence>MKTNLLLFQFLFLLSSTISVNSFAQESISPPLTVSAGTPIIKQISSYPPKANFTNFDTEEGLALGTITCGFMDKKGNLWWGTDGGGVSHYDGKKFTNFTTEQGLAHNSIYSITEDRNGNIWLGTLGGGVSHYDGKTFTTFTTEQGLVHDRIFRIIEDKAGNIWMGTDRGGVSRYDGSSFANFTTEHGLANNRVFSIMEDSKGNIWLGTLGGGVSQYDGKNFTNFTTDQGLVSNVITSITEDENGNLWFGSLGDGASRYNGSSFSSFTTEQGLADNSIYSITKDKSGDIWFGTDEGGVSRYNMKSSKLPCQSNTCNHNLQLRQELEKHNQELRKSFTTFTNDQGLAHSSVWSITEDNSGSIWFGTYGGGVSRYDGESFVSYNTEHGLFENSVFSITEDRKGNLWFGTSGGGVTRYDGENLATFTTAQGLPNDRVYCIIEDKSGNMWFGSNGGGVTRYDGESFTIFTTAQGLAHDVINTISNDSKGNIWLGTAGGGVSRYDGKSFTNFTTEAGLAHNSVWNITEDESGDIWFGTAGGGISRYDGHSFTNFNTQHGLADNFINNITKDVKGNLWIGTSGGGLSVLKQETINELSTENTTTLEKIKSGDKIFHNITKADGLADLVVYDMIETPEGNMVFGTNLGYSILIGGAKNLDKEKMEWEYYNNKTGYPIKDLNTNAMCIIKTGFPYKKSTENVGIIWGGCGDDKLIRFDPKAVKRNANPLPVFIQKVKINENNIDWYNLEANTHDSTTLSQQEVITHGQLLSAEVRDSLRTKYADIQFEGIDKNFFLPENLILPSRHNSIGFDFAGIETAKNFMVRYQYILEGYDKDWSPVTSRTSATFGNMYEGDYIFKLRARSPEGIWSTPVSYAFTVLPPWWRTWWMYLIYGTSAIGLIGLIVWWNGRRLRKRAKELQKEVRKATKEIQKKNRNLESANNEITEQKKVVEEKHKEITDSIHYAKRIQDSILPSEETLSKDLKDGFLLYLPKDVVAGDFYWMEQYHGKVFFAAADCTGHGVPGALVSMVCSNALSKTLLEENITETGKLLDRTRELVIERFAKSGGEVEDGMDISLCALDMKTMILQWSGANNPLWVMRNGNLLKHKADRMPIGKYPAPRPFSTHNFQLEKNDIIYVFSDGYPDQFGGPNGKKFMFKQLDKLLISIYTRKMNEQKEILQKSFEDWKGDLEQVDDVCIIGVKVG</sequence>
<feature type="domain" description="PPM-type phosphatase" evidence="5">
    <location>
        <begin position="974"/>
        <end position="1194"/>
    </location>
</feature>
<dbReference type="Gene3D" id="3.60.40.10">
    <property type="entry name" value="PPM-type phosphatase domain"/>
    <property type="match status" value="1"/>
</dbReference>
<feature type="coiled-coil region" evidence="2">
    <location>
        <begin position="900"/>
        <end position="948"/>
    </location>
</feature>
<dbReference type="InterPro" id="IPR015943">
    <property type="entry name" value="WD40/YVTN_repeat-like_dom_sf"/>
</dbReference>
<dbReference type="InterPro" id="IPR011123">
    <property type="entry name" value="Y_Y_Y"/>
</dbReference>